<dbReference type="InterPro" id="IPR002078">
    <property type="entry name" value="Sigma_54_int"/>
</dbReference>
<keyword evidence="2" id="KW-0067">ATP-binding</keyword>
<proteinExistence type="predicted"/>
<dbReference type="InterPro" id="IPR030828">
    <property type="entry name" value="HTH_TyrR"/>
</dbReference>
<evidence type="ECO:0000313" key="4">
    <source>
        <dbReference type="EMBL" id="PAB59739.1"/>
    </source>
</evidence>
<dbReference type="GO" id="GO:0005524">
    <property type="term" value="F:ATP binding"/>
    <property type="evidence" value="ECO:0007669"/>
    <property type="project" value="UniProtKB-KW"/>
</dbReference>
<organism evidence="4 5">
    <name type="scientific">Anaeromicrobium sediminis</name>
    <dbReference type="NCBI Taxonomy" id="1478221"/>
    <lineage>
        <taxon>Bacteria</taxon>
        <taxon>Bacillati</taxon>
        <taxon>Bacillota</taxon>
        <taxon>Clostridia</taxon>
        <taxon>Peptostreptococcales</taxon>
        <taxon>Thermotaleaceae</taxon>
        <taxon>Anaeromicrobium</taxon>
    </lineage>
</organism>
<dbReference type="SUPFAM" id="SSF52540">
    <property type="entry name" value="P-loop containing nucleoside triphosphate hydrolases"/>
    <property type="match status" value="1"/>
</dbReference>
<name>A0A267MJJ1_9FIRM</name>
<dbReference type="PANTHER" id="PTHR32071">
    <property type="entry name" value="TRANSCRIPTIONAL REGULATORY PROTEIN"/>
    <property type="match status" value="1"/>
</dbReference>
<feature type="domain" description="Sigma-54 factor interaction" evidence="3">
    <location>
        <begin position="1"/>
        <end position="34"/>
    </location>
</feature>
<dbReference type="RefSeq" id="WP_095133220.1">
    <property type="nucleotide sequence ID" value="NZ_NIBG01000006.1"/>
</dbReference>
<dbReference type="PROSITE" id="PS50045">
    <property type="entry name" value="SIGMA54_INTERACT_4"/>
    <property type="match status" value="1"/>
</dbReference>
<dbReference type="EMBL" id="NIBG01000006">
    <property type="protein sequence ID" value="PAB59739.1"/>
    <property type="molecule type" value="Genomic_DNA"/>
</dbReference>
<gene>
    <name evidence="4" type="ORF">CCE28_09235</name>
</gene>
<evidence type="ECO:0000259" key="3">
    <source>
        <dbReference type="PROSITE" id="PS50045"/>
    </source>
</evidence>
<comment type="caution">
    <text evidence="4">The sequence shown here is derived from an EMBL/GenBank/DDBJ whole genome shotgun (WGS) entry which is preliminary data.</text>
</comment>
<dbReference type="Pfam" id="PF18024">
    <property type="entry name" value="HTH_50"/>
    <property type="match status" value="1"/>
</dbReference>
<dbReference type="OrthoDB" id="5525005at2"/>
<dbReference type="Gene3D" id="1.10.10.60">
    <property type="entry name" value="Homeodomain-like"/>
    <property type="match status" value="1"/>
</dbReference>
<sequence length="117" mass="13963">MEHDFSKEALDILCKYPWKGNVRELKHVIERLVVIVDVFIIDVEHLPKTLFSITPVLKKDETEFDFKNKNFKEYLEEYEEKLIKSAYSKYKTSVSVSKNIGISQSKAYRLIRRYIKE</sequence>
<evidence type="ECO:0000256" key="2">
    <source>
        <dbReference type="ARBA" id="ARBA00022840"/>
    </source>
</evidence>
<dbReference type="AlphaFoldDB" id="A0A267MJJ1"/>
<accession>A0A267MJJ1</accession>
<evidence type="ECO:0000313" key="5">
    <source>
        <dbReference type="Proteomes" id="UP000216024"/>
    </source>
</evidence>
<evidence type="ECO:0000256" key="1">
    <source>
        <dbReference type="ARBA" id="ARBA00022741"/>
    </source>
</evidence>
<dbReference type="PANTHER" id="PTHR32071:SF57">
    <property type="entry name" value="C4-DICARBOXYLATE TRANSPORT TRANSCRIPTIONAL REGULATORY PROTEIN DCTD"/>
    <property type="match status" value="1"/>
</dbReference>
<keyword evidence="1" id="KW-0547">Nucleotide-binding</keyword>
<dbReference type="InterPro" id="IPR058031">
    <property type="entry name" value="AAA_lid_NorR"/>
</dbReference>
<dbReference type="InterPro" id="IPR027417">
    <property type="entry name" value="P-loop_NTPase"/>
</dbReference>
<keyword evidence="5" id="KW-1185">Reference proteome</keyword>
<reference evidence="4 5" key="1">
    <citation type="submission" date="2017-06" db="EMBL/GenBank/DDBJ databases">
        <title>Draft genome sequence of anaerobic fermentative bacterium Anaeromicrobium sediminis DY2726D isolated from West Pacific Ocean sediments.</title>
        <authorList>
            <person name="Zeng X."/>
        </authorList>
    </citation>
    <scope>NUCLEOTIDE SEQUENCE [LARGE SCALE GENOMIC DNA]</scope>
    <source>
        <strain evidence="4 5">DY2726D</strain>
    </source>
</reference>
<protein>
    <recommendedName>
        <fullName evidence="3">Sigma-54 factor interaction domain-containing protein</fullName>
    </recommendedName>
</protein>
<dbReference type="Proteomes" id="UP000216024">
    <property type="component" value="Unassembled WGS sequence"/>
</dbReference>
<dbReference type="GO" id="GO:0003677">
    <property type="term" value="F:DNA binding"/>
    <property type="evidence" value="ECO:0007669"/>
    <property type="project" value="UniProtKB-KW"/>
</dbReference>
<dbReference type="GO" id="GO:0006355">
    <property type="term" value="P:regulation of DNA-templated transcription"/>
    <property type="evidence" value="ECO:0007669"/>
    <property type="project" value="InterPro"/>
</dbReference>
<dbReference type="Gene3D" id="1.10.8.60">
    <property type="match status" value="1"/>
</dbReference>
<dbReference type="Pfam" id="PF25601">
    <property type="entry name" value="AAA_lid_14"/>
    <property type="match status" value="1"/>
</dbReference>